<dbReference type="PROSITE" id="PS50110">
    <property type="entry name" value="RESPONSE_REGULATORY"/>
    <property type="match status" value="1"/>
</dbReference>
<dbReference type="InterPro" id="IPR011006">
    <property type="entry name" value="CheY-like_superfamily"/>
</dbReference>
<reference evidence="4 5" key="1">
    <citation type="journal article" date="2016" name="Int. J. Syst. Evol. Microbiol.">
        <title>Acidipila dinghuensis sp. nov., an acidobacterium isolated from forest soil.</title>
        <authorList>
            <person name="Jiang Y.W."/>
            <person name="Wang J."/>
            <person name="Chen M.H."/>
            <person name="Lv Y.Y."/>
            <person name="Qiu L.H."/>
        </authorList>
    </citation>
    <scope>NUCLEOTIDE SEQUENCE [LARGE SCALE GENOMIC DNA]</scope>
    <source>
        <strain evidence="4 5">DHOF10</strain>
    </source>
</reference>
<protein>
    <submittedName>
        <fullName evidence="4">Response regulator</fullName>
    </submittedName>
</protein>
<keyword evidence="5" id="KW-1185">Reference proteome</keyword>
<evidence type="ECO:0000313" key="4">
    <source>
        <dbReference type="EMBL" id="RXS95179.1"/>
    </source>
</evidence>
<organism evidence="4 5">
    <name type="scientific">Silvibacterium dinghuense</name>
    <dbReference type="NCBI Taxonomy" id="1560006"/>
    <lineage>
        <taxon>Bacteria</taxon>
        <taxon>Pseudomonadati</taxon>
        <taxon>Acidobacteriota</taxon>
        <taxon>Terriglobia</taxon>
        <taxon>Terriglobales</taxon>
        <taxon>Acidobacteriaceae</taxon>
        <taxon>Silvibacterium</taxon>
    </lineage>
</organism>
<dbReference type="SUPFAM" id="SSF52172">
    <property type="entry name" value="CheY-like"/>
    <property type="match status" value="1"/>
</dbReference>
<dbReference type="Proteomes" id="UP000290253">
    <property type="component" value="Unassembled WGS sequence"/>
</dbReference>
<dbReference type="AlphaFoldDB" id="A0A4Q1SD73"/>
<dbReference type="CDD" id="cd00156">
    <property type="entry name" value="REC"/>
    <property type="match status" value="1"/>
</dbReference>
<dbReference type="Gene3D" id="3.40.50.2300">
    <property type="match status" value="1"/>
</dbReference>
<evidence type="ECO:0000256" key="2">
    <source>
        <dbReference type="PROSITE-ProRule" id="PRU00169"/>
    </source>
</evidence>
<evidence type="ECO:0000313" key="5">
    <source>
        <dbReference type="Proteomes" id="UP000290253"/>
    </source>
</evidence>
<dbReference type="InterPro" id="IPR050595">
    <property type="entry name" value="Bact_response_regulator"/>
</dbReference>
<evidence type="ECO:0000259" key="3">
    <source>
        <dbReference type="PROSITE" id="PS50110"/>
    </source>
</evidence>
<dbReference type="GO" id="GO:0000160">
    <property type="term" value="P:phosphorelay signal transduction system"/>
    <property type="evidence" value="ECO:0007669"/>
    <property type="project" value="InterPro"/>
</dbReference>
<dbReference type="SMART" id="SM00448">
    <property type="entry name" value="REC"/>
    <property type="match status" value="1"/>
</dbReference>
<sequence length="123" mass="13488">MKTSRTVFVVDDESIIADTLAVILSQSGFAAQSFHRFQDVLSAAELIVPDLLISDVAMPGMTGIDLGKYIRAKYPACRVLLFSGKATMRDMLKRAQQEGDFEILEKPIHPADLLEKVKGSCSV</sequence>
<proteinExistence type="predicted"/>
<feature type="modified residue" description="4-aspartylphosphate" evidence="2">
    <location>
        <position position="55"/>
    </location>
</feature>
<comment type="caution">
    <text evidence="4">The sequence shown here is derived from an EMBL/GenBank/DDBJ whole genome shotgun (WGS) entry which is preliminary data.</text>
</comment>
<dbReference type="PANTHER" id="PTHR44591">
    <property type="entry name" value="STRESS RESPONSE REGULATOR PROTEIN 1"/>
    <property type="match status" value="1"/>
</dbReference>
<dbReference type="Pfam" id="PF00072">
    <property type="entry name" value="Response_reg"/>
    <property type="match status" value="1"/>
</dbReference>
<accession>A0A4Q1SD73</accession>
<dbReference type="RefSeq" id="WP_129208347.1">
    <property type="nucleotide sequence ID" value="NZ_BMGU01000003.1"/>
</dbReference>
<dbReference type="InterPro" id="IPR001789">
    <property type="entry name" value="Sig_transdc_resp-reg_receiver"/>
</dbReference>
<feature type="domain" description="Response regulatory" evidence="3">
    <location>
        <begin position="6"/>
        <end position="121"/>
    </location>
</feature>
<dbReference type="EMBL" id="SDMK01000002">
    <property type="protein sequence ID" value="RXS95179.1"/>
    <property type="molecule type" value="Genomic_DNA"/>
</dbReference>
<keyword evidence="1 2" id="KW-0597">Phosphoprotein</keyword>
<name>A0A4Q1SD73_9BACT</name>
<evidence type="ECO:0000256" key="1">
    <source>
        <dbReference type="ARBA" id="ARBA00022553"/>
    </source>
</evidence>
<dbReference type="PANTHER" id="PTHR44591:SF3">
    <property type="entry name" value="RESPONSE REGULATORY DOMAIN-CONTAINING PROTEIN"/>
    <property type="match status" value="1"/>
</dbReference>
<gene>
    <name evidence="4" type="ORF">ESZ00_11265</name>
</gene>
<dbReference type="OrthoDB" id="1798269at2"/>